<comment type="caution">
    <text evidence="2">The sequence shown here is derived from an EMBL/GenBank/DDBJ whole genome shotgun (WGS) entry which is preliminary data.</text>
</comment>
<dbReference type="Proteomes" id="UP000237640">
    <property type="component" value="Unassembled WGS sequence"/>
</dbReference>
<dbReference type="InterPro" id="IPR036737">
    <property type="entry name" value="OmpA-like_sf"/>
</dbReference>
<protein>
    <recommendedName>
        <fullName evidence="4">OmpA family protein</fullName>
    </recommendedName>
</protein>
<evidence type="ECO:0008006" key="4">
    <source>
        <dbReference type="Google" id="ProtNLM"/>
    </source>
</evidence>
<reference evidence="2 3" key="1">
    <citation type="submission" date="2018-03" db="EMBL/GenBank/DDBJ databases">
        <title>Genomic Encyclopedia of Archaeal and Bacterial Type Strains, Phase II (KMG-II): from individual species to whole genera.</title>
        <authorList>
            <person name="Goeker M."/>
        </authorList>
    </citation>
    <scope>NUCLEOTIDE SEQUENCE [LARGE SCALE GENOMIC DNA]</scope>
    <source>
        <strain evidence="2 3">DSM 25027</strain>
    </source>
</reference>
<evidence type="ECO:0000313" key="3">
    <source>
        <dbReference type="Proteomes" id="UP000237640"/>
    </source>
</evidence>
<name>A0A2T0MB58_9FLAO</name>
<evidence type="ECO:0000313" key="2">
    <source>
        <dbReference type="EMBL" id="PRX54729.1"/>
    </source>
</evidence>
<organism evidence="2 3">
    <name type="scientific">Flagellimonas meridianipacifica</name>
    <dbReference type="NCBI Taxonomy" id="1080225"/>
    <lineage>
        <taxon>Bacteria</taxon>
        <taxon>Pseudomonadati</taxon>
        <taxon>Bacteroidota</taxon>
        <taxon>Flavobacteriia</taxon>
        <taxon>Flavobacteriales</taxon>
        <taxon>Flavobacteriaceae</taxon>
        <taxon>Flagellimonas</taxon>
    </lineage>
</organism>
<dbReference type="EMBL" id="PVYX01000002">
    <property type="protein sequence ID" value="PRX54729.1"/>
    <property type="molecule type" value="Genomic_DNA"/>
</dbReference>
<dbReference type="OrthoDB" id="1427661at2"/>
<gene>
    <name evidence="2" type="ORF">CLV81_3133</name>
</gene>
<sequence length="258" mass="28240">MRTKLPIILLFALFSGIALGQKKSELFAQIEELKSEKQELEQELASVKREVSSSKAKSETLKTENVSLREANATLLKNLTSFSELSKKSSENVNKTLAALQQKEKQLNGINEMIASNDSTAIVALTQVKKTLGENANANFSEGDIILSGSLNTLFGSDSSMELTDEGNEWLARVADIIKANPDRKTEVVGLNITGEFATTYDQAIAVTKRLTDSLGVTTEKLSTLVKDGNFKEGIAIKLRPNYEDFYGKVKESVKVAQ</sequence>
<feature type="coiled-coil region" evidence="1">
    <location>
        <begin position="23"/>
        <end position="57"/>
    </location>
</feature>
<evidence type="ECO:0000256" key="1">
    <source>
        <dbReference type="SAM" id="Coils"/>
    </source>
</evidence>
<dbReference type="RefSeq" id="WP_106146086.1">
    <property type="nucleotide sequence ID" value="NZ_PVYX01000002.1"/>
</dbReference>
<proteinExistence type="predicted"/>
<keyword evidence="1" id="KW-0175">Coiled coil</keyword>
<accession>A0A2T0MB58</accession>
<keyword evidence="3" id="KW-1185">Reference proteome</keyword>
<dbReference type="Gene3D" id="3.30.1330.60">
    <property type="entry name" value="OmpA-like domain"/>
    <property type="match status" value="1"/>
</dbReference>
<dbReference type="AlphaFoldDB" id="A0A2T0MB58"/>